<dbReference type="STRING" id="623281.SAMN05421747_103207"/>
<gene>
    <name evidence="1" type="ORF">SAMN05421747_103207</name>
</gene>
<evidence type="ECO:0000313" key="2">
    <source>
        <dbReference type="Proteomes" id="UP000199577"/>
    </source>
</evidence>
<sequence>MNKIEDIDEAKLFVQNLTNIIERLHLSKAKLNSKLKWPTNKLRNILGYNQAPLIDDAKSVRKLLGLQIADLLTKILDNAEIDDLSERLADVKLTKNTDTSVGSPKHNPVSYITVLLYRKYTLEDEFTKKDIIKSIPAEFANYSIEWNKNRLRKYVKKVKEVTNSENKSEHVFKLTQDIPSGIAGKAISEVGEDWLE</sequence>
<keyword evidence="2" id="KW-1185">Reference proteome</keyword>
<name>A0A1I1FWF5_9SPHI</name>
<accession>A0A1I1FWF5</accession>
<dbReference type="AlphaFoldDB" id="A0A1I1FWF5"/>
<dbReference type="RefSeq" id="WP_090972084.1">
    <property type="nucleotide sequence ID" value="NZ_FOLL01000003.1"/>
</dbReference>
<dbReference type="OrthoDB" id="710566at2"/>
<dbReference type="EMBL" id="FOLL01000003">
    <property type="protein sequence ID" value="SFC03787.1"/>
    <property type="molecule type" value="Genomic_DNA"/>
</dbReference>
<protein>
    <submittedName>
        <fullName evidence="1">Uncharacterized protein</fullName>
    </submittedName>
</protein>
<proteinExistence type="predicted"/>
<dbReference type="Proteomes" id="UP000199577">
    <property type="component" value="Unassembled WGS sequence"/>
</dbReference>
<organism evidence="1 2">
    <name type="scientific">Parapedobacter composti</name>
    <dbReference type="NCBI Taxonomy" id="623281"/>
    <lineage>
        <taxon>Bacteria</taxon>
        <taxon>Pseudomonadati</taxon>
        <taxon>Bacteroidota</taxon>
        <taxon>Sphingobacteriia</taxon>
        <taxon>Sphingobacteriales</taxon>
        <taxon>Sphingobacteriaceae</taxon>
        <taxon>Parapedobacter</taxon>
    </lineage>
</organism>
<reference evidence="2" key="1">
    <citation type="submission" date="2016-10" db="EMBL/GenBank/DDBJ databases">
        <authorList>
            <person name="Varghese N."/>
            <person name="Submissions S."/>
        </authorList>
    </citation>
    <scope>NUCLEOTIDE SEQUENCE [LARGE SCALE GENOMIC DNA]</scope>
    <source>
        <strain evidence="2">DSM 22900</strain>
    </source>
</reference>
<evidence type="ECO:0000313" key="1">
    <source>
        <dbReference type="EMBL" id="SFC03787.1"/>
    </source>
</evidence>